<accession>A0A164UY05</accession>
<dbReference type="Gramene" id="KZM89528">
    <property type="protein sequence ID" value="KZM89528"/>
    <property type="gene ID" value="DCAR_023109"/>
</dbReference>
<protein>
    <submittedName>
        <fullName evidence="1">Uncharacterized protein</fullName>
    </submittedName>
</protein>
<reference evidence="1" key="1">
    <citation type="journal article" date="2016" name="Nat. Genet.">
        <title>A high-quality carrot genome assembly provides new insights into carotenoid accumulation and asterid genome evolution.</title>
        <authorList>
            <person name="Iorizzo M."/>
            <person name="Ellison S."/>
            <person name="Senalik D."/>
            <person name="Zeng P."/>
            <person name="Satapoomin P."/>
            <person name="Huang J."/>
            <person name="Bowman M."/>
            <person name="Iovene M."/>
            <person name="Sanseverino W."/>
            <person name="Cavagnaro P."/>
            <person name="Yildiz M."/>
            <person name="Macko-Podgorni A."/>
            <person name="Moranska E."/>
            <person name="Grzebelus E."/>
            <person name="Grzebelus D."/>
            <person name="Ashrafi H."/>
            <person name="Zheng Z."/>
            <person name="Cheng S."/>
            <person name="Spooner D."/>
            <person name="Van Deynze A."/>
            <person name="Simon P."/>
        </authorList>
    </citation>
    <scope>NUCLEOTIDE SEQUENCE [LARGE SCALE GENOMIC DNA]</scope>
    <source>
        <tissue evidence="1">Leaf</tissue>
    </source>
</reference>
<sequence>MGGHCCLLAYKHLTKRLFQVYSQLGHQISVYGPRPLYWKGDTRWPDWIFESPNCSGQSTKFDSTMYAHLLPNESNDFMGMLLCFKSHLYNYRPTFGYSVDNTTSGFILSDKLSVPSVRDSLIVIVPKSVFSVRDDDSKVQVTADNALILGIHLLYKVDDVVRGNLRII</sequence>
<evidence type="ECO:0000313" key="1">
    <source>
        <dbReference type="EMBL" id="KZM89528.1"/>
    </source>
</evidence>
<dbReference type="AlphaFoldDB" id="A0A164UY05"/>
<dbReference type="EMBL" id="LNRQ01000006">
    <property type="protein sequence ID" value="KZM89528.1"/>
    <property type="molecule type" value="Genomic_DNA"/>
</dbReference>
<organism evidence="1">
    <name type="scientific">Daucus carota subsp. sativus</name>
    <name type="common">Carrot</name>
    <dbReference type="NCBI Taxonomy" id="79200"/>
    <lineage>
        <taxon>Eukaryota</taxon>
        <taxon>Viridiplantae</taxon>
        <taxon>Streptophyta</taxon>
        <taxon>Embryophyta</taxon>
        <taxon>Tracheophyta</taxon>
        <taxon>Spermatophyta</taxon>
        <taxon>Magnoliopsida</taxon>
        <taxon>eudicotyledons</taxon>
        <taxon>Gunneridae</taxon>
        <taxon>Pentapetalae</taxon>
        <taxon>asterids</taxon>
        <taxon>campanulids</taxon>
        <taxon>Apiales</taxon>
        <taxon>Apiaceae</taxon>
        <taxon>Apioideae</taxon>
        <taxon>Scandiceae</taxon>
        <taxon>Daucinae</taxon>
        <taxon>Daucus</taxon>
        <taxon>Daucus sect. Daucus</taxon>
    </lineage>
</organism>
<gene>
    <name evidence="1" type="ORF">DCAR_023109</name>
</gene>
<proteinExistence type="predicted"/>
<comment type="caution">
    <text evidence="1">The sequence shown here is derived from an EMBL/GenBank/DDBJ whole genome shotgun (WGS) entry which is preliminary data.</text>
</comment>
<name>A0A164UY05_DAUCS</name>